<dbReference type="EMBL" id="BGZN01000037">
    <property type="protein sequence ID" value="GBR74270.1"/>
    <property type="molecule type" value="Genomic_DNA"/>
</dbReference>
<comment type="caution">
    <text evidence="3">The sequence shown here is derived from an EMBL/GenBank/DDBJ whole genome shotgun (WGS) entry which is preliminary data.</text>
</comment>
<proteinExistence type="predicted"/>
<organism evidence="3 4">
    <name type="scientific">Termititenax aidoneus</name>
    <dbReference type="NCBI Taxonomy" id="2218524"/>
    <lineage>
        <taxon>Bacteria</taxon>
        <taxon>Bacillati</taxon>
        <taxon>Candidatus Margulisiibacteriota</taxon>
        <taxon>Candidatus Termititenacia</taxon>
        <taxon>Candidatus Termititenacales</taxon>
        <taxon>Candidatus Termititenacaceae</taxon>
        <taxon>Candidatus Termititenax</taxon>
    </lineage>
</organism>
<reference evidence="3 4" key="1">
    <citation type="journal article" date="2019" name="ISME J.">
        <title>Genome analyses of uncultured TG2/ZB3 bacteria in 'Margulisbacteria' specifically attached to ectosymbiotic spirochetes of protists in the termite gut.</title>
        <authorList>
            <person name="Utami Y.D."/>
            <person name="Kuwahara H."/>
            <person name="Igai K."/>
            <person name="Murakami T."/>
            <person name="Sugaya K."/>
            <person name="Morikawa T."/>
            <person name="Nagura Y."/>
            <person name="Yuki M."/>
            <person name="Deevong P."/>
            <person name="Inoue T."/>
            <person name="Kihara K."/>
            <person name="Lo N."/>
            <person name="Yamada A."/>
            <person name="Ohkuma M."/>
            <person name="Hongoh Y."/>
        </authorList>
    </citation>
    <scope>NUCLEOTIDE SEQUENCE [LARGE SCALE GENOMIC DNA]</scope>
    <source>
        <strain evidence="3">NkOx7-01</strain>
    </source>
</reference>
<dbReference type="InterPro" id="IPR027417">
    <property type="entry name" value="P-loop_NTPase"/>
</dbReference>
<feature type="domain" description="AAA" evidence="1">
    <location>
        <begin position="5"/>
        <end position="109"/>
    </location>
</feature>
<dbReference type="AlphaFoldDB" id="A0A388TBT4"/>
<evidence type="ECO:0000313" key="4">
    <source>
        <dbReference type="Proteomes" id="UP000269352"/>
    </source>
</evidence>
<evidence type="ECO:0000259" key="1">
    <source>
        <dbReference type="Pfam" id="PF13173"/>
    </source>
</evidence>
<dbReference type="InterPro" id="IPR025420">
    <property type="entry name" value="DUF4143"/>
</dbReference>
<evidence type="ECO:0000313" key="3">
    <source>
        <dbReference type="EMBL" id="GBR74270.1"/>
    </source>
</evidence>
<dbReference type="InterPro" id="IPR041682">
    <property type="entry name" value="AAA_14"/>
</dbReference>
<feature type="domain" description="DUF4143" evidence="2">
    <location>
        <begin position="158"/>
        <end position="304"/>
    </location>
</feature>
<name>A0A388TBT4_TERA1</name>
<dbReference type="PANTHER" id="PTHR33295">
    <property type="entry name" value="ATPASE"/>
    <property type="match status" value="1"/>
</dbReference>
<dbReference type="SUPFAM" id="SSF52540">
    <property type="entry name" value="P-loop containing nucleoside triphosphate hydrolases"/>
    <property type="match status" value="1"/>
</dbReference>
<dbReference type="PANTHER" id="PTHR33295:SF20">
    <property type="entry name" value="ATPASE"/>
    <property type="match status" value="1"/>
</dbReference>
<protein>
    <submittedName>
        <fullName evidence="3">ATPase</fullName>
    </submittedName>
</protein>
<dbReference type="Pfam" id="PF13173">
    <property type="entry name" value="AAA_14"/>
    <property type="match status" value="1"/>
</dbReference>
<dbReference type="Pfam" id="PF13635">
    <property type="entry name" value="DUF4143"/>
    <property type="match status" value="1"/>
</dbReference>
<evidence type="ECO:0000259" key="2">
    <source>
        <dbReference type="Pfam" id="PF13635"/>
    </source>
</evidence>
<keyword evidence="4" id="KW-1185">Reference proteome</keyword>
<gene>
    <name evidence="3" type="ORF">NO1_1478</name>
</gene>
<sequence length="358" mass="41234">MAEIRKNNPRANIIYVNTELAEFRSIKTDRDLYDLVKSKLKKKYNYLFVDEIQEIEQFENALKSLFAEKRCDIYCTGSNAHLLSGELATHLAGRYIQIQVHPLSYAEFLLFHKLKNTAEALRKYLHIGGLPYLAEISHQGAAGTGEYLRNIYESILLRDVVARENIRNISFLESLVAYLADNTGNLFSANNISKYLKSQRINMPVQTVLNYLAVLEKAFLIHKARRSGIGGLKIFEIGEKYYFEDLGLRNVLTKEKDLARIMENAVYLFLLQRGFRVSVGKLRDLEIDFVGEKPGKKIYVQVAYRIDSKITERREFGNLEKITDQFPKYVVTLDEDAVRVNSKGVRCVLLQNFLLLNL</sequence>
<dbReference type="Proteomes" id="UP000269352">
    <property type="component" value="Unassembled WGS sequence"/>
</dbReference>
<accession>A0A388TBT4</accession>